<sequence>MGFTSKVGRLAVFIFFVGFAIHQLQNPQIAIKQTHEKTNQCLHLITQFINSPSIQFSLESIPLVVFSCALLKFFVGLGVLLKWNYVKLIGTIYLISAILVVYNPILSQSLKDSIMLVGALGALQLV</sequence>
<feature type="transmembrane region" description="Helical" evidence="1">
    <location>
        <begin position="61"/>
        <end position="81"/>
    </location>
</feature>
<gene>
    <name evidence="2" type="ORF">PSON_ATCC_30995.1.T0270090</name>
</gene>
<keyword evidence="3" id="KW-1185">Reference proteome</keyword>
<name>A0A8S1LQM3_9CILI</name>
<protein>
    <submittedName>
        <fullName evidence="2">Uncharacterized protein</fullName>
    </submittedName>
</protein>
<evidence type="ECO:0000313" key="2">
    <source>
        <dbReference type="EMBL" id="CAD8070628.1"/>
    </source>
</evidence>
<feature type="transmembrane region" description="Helical" evidence="1">
    <location>
        <begin position="88"/>
        <end position="106"/>
    </location>
</feature>
<accession>A0A8S1LQM3</accession>
<dbReference type="AlphaFoldDB" id="A0A8S1LQM3"/>
<comment type="caution">
    <text evidence="2">The sequence shown here is derived from an EMBL/GenBank/DDBJ whole genome shotgun (WGS) entry which is preliminary data.</text>
</comment>
<keyword evidence="1" id="KW-0812">Transmembrane</keyword>
<dbReference type="Proteomes" id="UP000692954">
    <property type="component" value="Unassembled WGS sequence"/>
</dbReference>
<proteinExistence type="predicted"/>
<feature type="transmembrane region" description="Helical" evidence="1">
    <location>
        <begin position="7"/>
        <end position="24"/>
    </location>
</feature>
<organism evidence="2 3">
    <name type="scientific">Paramecium sonneborni</name>
    <dbReference type="NCBI Taxonomy" id="65129"/>
    <lineage>
        <taxon>Eukaryota</taxon>
        <taxon>Sar</taxon>
        <taxon>Alveolata</taxon>
        <taxon>Ciliophora</taxon>
        <taxon>Intramacronucleata</taxon>
        <taxon>Oligohymenophorea</taxon>
        <taxon>Peniculida</taxon>
        <taxon>Parameciidae</taxon>
        <taxon>Paramecium</taxon>
    </lineage>
</organism>
<reference evidence="2" key="1">
    <citation type="submission" date="2021-01" db="EMBL/GenBank/DDBJ databases">
        <authorList>
            <consortium name="Genoscope - CEA"/>
            <person name="William W."/>
        </authorList>
    </citation>
    <scope>NUCLEOTIDE SEQUENCE</scope>
</reference>
<evidence type="ECO:0000256" key="1">
    <source>
        <dbReference type="SAM" id="Phobius"/>
    </source>
</evidence>
<keyword evidence="1" id="KW-0472">Membrane</keyword>
<evidence type="ECO:0000313" key="3">
    <source>
        <dbReference type="Proteomes" id="UP000692954"/>
    </source>
</evidence>
<dbReference type="OrthoDB" id="298995at2759"/>
<dbReference type="EMBL" id="CAJJDN010000027">
    <property type="protein sequence ID" value="CAD8070628.1"/>
    <property type="molecule type" value="Genomic_DNA"/>
</dbReference>
<keyword evidence="1" id="KW-1133">Transmembrane helix</keyword>